<dbReference type="HAMAP" id="MF_01924">
    <property type="entry name" value="A_A_dipeptidase"/>
    <property type="match status" value="1"/>
</dbReference>
<dbReference type="Pfam" id="PF01427">
    <property type="entry name" value="Peptidase_M15"/>
    <property type="match status" value="1"/>
</dbReference>
<comment type="function">
    <text evidence="9">Catalyzes hydrolysis of the D-alanyl-D-alanine dipeptide.</text>
</comment>
<feature type="region of interest" description="Disordered" evidence="10">
    <location>
        <begin position="346"/>
        <end position="372"/>
    </location>
</feature>
<dbReference type="Proteomes" id="UP000600080">
    <property type="component" value="Unassembled WGS sequence"/>
</dbReference>
<feature type="compositionally biased region" description="Basic and acidic residues" evidence="10">
    <location>
        <begin position="346"/>
        <end position="357"/>
    </location>
</feature>
<dbReference type="Pfam" id="PF00795">
    <property type="entry name" value="CN_hydrolase"/>
    <property type="match status" value="1"/>
</dbReference>
<keyword evidence="13" id="KW-1185">Reference proteome</keyword>
<dbReference type="InterPro" id="IPR003010">
    <property type="entry name" value="C-N_Hydrolase"/>
</dbReference>
<keyword evidence="8" id="KW-0961">Cell wall biogenesis/degradation</keyword>
<evidence type="ECO:0000256" key="5">
    <source>
        <dbReference type="ARBA" id="ARBA00022833"/>
    </source>
</evidence>
<comment type="cofactor">
    <cofactor evidence="9">
        <name>Zn(2+)</name>
        <dbReference type="ChEBI" id="CHEBI:29105"/>
    </cofactor>
    <text evidence="9">Binds 1 zinc ion per subunit.</text>
</comment>
<dbReference type="GeneID" id="301548131"/>
<feature type="domain" description="CN hydrolase" evidence="11">
    <location>
        <begin position="1"/>
        <end position="244"/>
    </location>
</feature>
<dbReference type="SUPFAM" id="SSF56317">
    <property type="entry name" value="Carbon-nitrogen hydrolase"/>
    <property type="match status" value="1"/>
</dbReference>
<keyword evidence="5 9" id="KW-0862">Zinc</keyword>
<feature type="binding site" evidence="9">
    <location>
        <position position="376"/>
    </location>
    <ligand>
        <name>Zn(2+)</name>
        <dbReference type="ChEBI" id="CHEBI:29105"/>
        <note>catalytic</note>
    </ligand>
</feature>
<feature type="site" description="Transition state stabilizer" evidence="9">
    <location>
        <position position="325"/>
    </location>
</feature>
<dbReference type="InterPro" id="IPR009045">
    <property type="entry name" value="Zn_M74/Hedgehog-like"/>
</dbReference>
<organism evidence="12 13">
    <name type="scientific">Streptomyces kronopolitis</name>
    <dbReference type="NCBI Taxonomy" id="1612435"/>
    <lineage>
        <taxon>Bacteria</taxon>
        <taxon>Bacillati</taxon>
        <taxon>Actinomycetota</taxon>
        <taxon>Actinomycetes</taxon>
        <taxon>Kitasatosporales</taxon>
        <taxon>Streptomycetaceae</taxon>
        <taxon>Streptomyces</taxon>
    </lineage>
</organism>
<dbReference type="CDD" id="cd07197">
    <property type="entry name" value="nitrilase"/>
    <property type="match status" value="1"/>
</dbReference>
<dbReference type="PANTHER" id="PTHR43126">
    <property type="entry name" value="D-ALANYL-D-ALANINE DIPEPTIDASE"/>
    <property type="match status" value="1"/>
</dbReference>
<evidence type="ECO:0000256" key="6">
    <source>
        <dbReference type="ARBA" id="ARBA00022997"/>
    </source>
</evidence>
<dbReference type="EMBL" id="BMND01000007">
    <property type="protein sequence ID" value="GGN42646.1"/>
    <property type="molecule type" value="Genomic_DNA"/>
</dbReference>
<proteinExistence type="inferred from homology"/>
<evidence type="ECO:0000256" key="8">
    <source>
        <dbReference type="ARBA" id="ARBA00023316"/>
    </source>
</evidence>
<evidence type="ECO:0000256" key="1">
    <source>
        <dbReference type="ARBA" id="ARBA00001362"/>
    </source>
</evidence>
<feature type="active site" description="Proton donor/acceptor" evidence="9">
    <location>
        <position position="437"/>
    </location>
</feature>
<evidence type="ECO:0000313" key="12">
    <source>
        <dbReference type="EMBL" id="GGN42646.1"/>
    </source>
</evidence>
<evidence type="ECO:0000256" key="9">
    <source>
        <dbReference type="HAMAP-Rule" id="MF_01924"/>
    </source>
</evidence>
<dbReference type="PROSITE" id="PS50263">
    <property type="entry name" value="CN_HYDROLASE"/>
    <property type="match status" value="1"/>
</dbReference>
<dbReference type="RefSeq" id="WP_189097513.1">
    <property type="nucleotide sequence ID" value="NZ_BMND01000007.1"/>
</dbReference>
<evidence type="ECO:0000256" key="10">
    <source>
        <dbReference type="SAM" id="MobiDB-lite"/>
    </source>
</evidence>
<accession>A0ABQ2J8V3</accession>
<keyword evidence="7 9" id="KW-0482">Metalloprotease</keyword>
<evidence type="ECO:0000259" key="11">
    <source>
        <dbReference type="PROSITE" id="PS50263"/>
    </source>
</evidence>
<comment type="similarity">
    <text evidence="9">Belongs to the peptidase M15D family.</text>
</comment>
<evidence type="ECO:0000256" key="7">
    <source>
        <dbReference type="ARBA" id="ARBA00023049"/>
    </source>
</evidence>
<evidence type="ECO:0000256" key="4">
    <source>
        <dbReference type="ARBA" id="ARBA00022801"/>
    </source>
</evidence>
<evidence type="ECO:0000313" key="13">
    <source>
        <dbReference type="Proteomes" id="UP000600080"/>
    </source>
</evidence>
<keyword evidence="6 9" id="KW-0224">Dipeptidase</keyword>
<protein>
    <recommendedName>
        <fullName evidence="9">D-alanyl-D-alanine dipeptidase</fullName>
        <shortName evidence="9">D-Ala-D-Ala dipeptidase</shortName>
        <ecNumber evidence="9">3.4.13.22</ecNumber>
    </recommendedName>
</protein>
<comment type="catalytic activity">
    <reaction evidence="1 9">
        <text>D-alanyl-D-alanine + H2O = 2 D-alanine</text>
        <dbReference type="Rhea" id="RHEA:20661"/>
        <dbReference type="ChEBI" id="CHEBI:15377"/>
        <dbReference type="ChEBI" id="CHEBI:57416"/>
        <dbReference type="ChEBI" id="CHEBI:57822"/>
        <dbReference type="EC" id="3.4.13.22"/>
    </reaction>
</comment>
<dbReference type="Gene3D" id="3.30.1380.10">
    <property type="match status" value="1"/>
</dbReference>
<name>A0ABQ2J8V3_9ACTN</name>
<evidence type="ECO:0000256" key="2">
    <source>
        <dbReference type="ARBA" id="ARBA00022670"/>
    </source>
</evidence>
<reference evidence="13" key="1">
    <citation type="journal article" date="2019" name="Int. J. Syst. Evol. Microbiol.">
        <title>The Global Catalogue of Microorganisms (GCM) 10K type strain sequencing project: providing services to taxonomists for standard genome sequencing and annotation.</title>
        <authorList>
            <consortium name="The Broad Institute Genomics Platform"/>
            <consortium name="The Broad Institute Genome Sequencing Center for Infectious Disease"/>
            <person name="Wu L."/>
            <person name="Ma J."/>
        </authorList>
    </citation>
    <scope>NUCLEOTIDE SEQUENCE [LARGE SCALE GENOMIC DNA]</scope>
    <source>
        <strain evidence="13">CGMCC 4.7323</strain>
    </source>
</reference>
<comment type="caution">
    <text evidence="12">The sequence shown here is derived from an EMBL/GenBank/DDBJ whole genome shotgun (WGS) entry which is preliminary data.</text>
</comment>
<feature type="binding site" evidence="9">
    <location>
        <position position="369"/>
    </location>
    <ligand>
        <name>Zn(2+)</name>
        <dbReference type="ChEBI" id="CHEBI:29105"/>
        <note>catalytic</note>
    </ligand>
</feature>
<dbReference type="InterPro" id="IPR000755">
    <property type="entry name" value="A_A_dipeptidase"/>
</dbReference>
<dbReference type="Gene3D" id="3.60.110.10">
    <property type="entry name" value="Carbon-nitrogen hydrolase"/>
    <property type="match status" value="1"/>
</dbReference>
<feature type="binding site" evidence="9">
    <location>
        <position position="440"/>
    </location>
    <ligand>
        <name>Zn(2+)</name>
        <dbReference type="ChEBI" id="CHEBI:29105"/>
        <note>catalytic</note>
    </ligand>
</feature>
<dbReference type="EC" id="3.4.13.22" evidence="9"/>
<dbReference type="CDD" id="cd14843">
    <property type="entry name" value="D-Ala-D-Ala_dipeptidase_like"/>
    <property type="match status" value="1"/>
</dbReference>
<sequence>MIIAAAQFAPVPGDIDANAARMAALVAEAADRGAGLVTFSELALTHYDLRLIAADPVGMTVTEDDARLAPVREACRAAGIAAVVNAAGRAREGAAGPTISSFVLGPDGALLTRYDKLHLSAEERKVFTPGTADGRFFLGGIRFALATCLDSSFPEVPARAAADGCGVYLASSFHDATERVERYAELARDSGLQVLLANGTGLGSCGPGCGLSGGWLPSGERVAAAAEWRGPAAGIPGDGAELVLSDARDRITLMADPAVAAIPVKECGEPLVDIRTAAPALRVADDRHDVRGHFAHLRQGVVQRLLAAQELLPDGLRLRIVEGYRPPALQRRYFEEYADELRAAFPDRDPQRRHQDASRYVSPPGIAPHSAGGAVDLTLITADGTEVDMGTPINASPEESAGACYTGAPELTPTARTHRRVLSAALTAAGLVNYPTEWWHWSYGDRYWALATGADHALYGPKELAGR</sequence>
<dbReference type="InterPro" id="IPR036526">
    <property type="entry name" value="C-N_Hydrolase_sf"/>
</dbReference>
<dbReference type="PANTHER" id="PTHR43126:SF2">
    <property type="entry name" value="D-ALANYL-D-ALANINE DIPEPTIDASE"/>
    <property type="match status" value="1"/>
</dbReference>
<evidence type="ECO:0000256" key="3">
    <source>
        <dbReference type="ARBA" id="ARBA00022723"/>
    </source>
</evidence>
<dbReference type="SUPFAM" id="SSF55166">
    <property type="entry name" value="Hedgehog/DD-peptidase"/>
    <property type="match status" value="1"/>
</dbReference>
<gene>
    <name evidence="12" type="ORF">GCM10012285_23200</name>
</gene>
<keyword evidence="2 9" id="KW-0645">Protease</keyword>
<keyword evidence="3 9" id="KW-0479">Metal-binding</keyword>
<keyword evidence="4 9" id="KW-0378">Hydrolase</keyword>